<evidence type="ECO:0000313" key="2">
    <source>
        <dbReference type="EMBL" id="CDS07101.1"/>
    </source>
</evidence>
<dbReference type="AlphaFoldDB" id="A0A077WH68"/>
<evidence type="ECO:0000256" key="1">
    <source>
        <dbReference type="SAM" id="SignalP"/>
    </source>
</evidence>
<keyword evidence="1" id="KW-0732">Signal</keyword>
<gene>
    <name evidence="2" type="ORF">LRAMOSA09624</name>
</gene>
<feature type="signal peptide" evidence="1">
    <location>
        <begin position="1"/>
        <end position="20"/>
    </location>
</feature>
<organism evidence="2">
    <name type="scientific">Lichtheimia ramosa</name>
    <dbReference type="NCBI Taxonomy" id="688394"/>
    <lineage>
        <taxon>Eukaryota</taxon>
        <taxon>Fungi</taxon>
        <taxon>Fungi incertae sedis</taxon>
        <taxon>Mucoromycota</taxon>
        <taxon>Mucoromycotina</taxon>
        <taxon>Mucoromycetes</taxon>
        <taxon>Mucorales</taxon>
        <taxon>Lichtheimiaceae</taxon>
        <taxon>Lichtheimia</taxon>
    </lineage>
</organism>
<feature type="chain" id="PRO_5001726254" evidence="1">
    <location>
        <begin position="21"/>
        <end position="138"/>
    </location>
</feature>
<name>A0A077WH68_9FUNG</name>
<accession>A0A077WH68</accession>
<dbReference type="EMBL" id="LK023323">
    <property type="protein sequence ID" value="CDS07101.1"/>
    <property type="molecule type" value="Genomic_DNA"/>
</dbReference>
<protein>
    <submittedName>
        <fullName evidence="2">Uncharacterized protein</fullName>
    </submittedName>
</protein>
<sequence>MKFTSLLSVVLVFAISAANAEKELATLQFIPASEPSPPEYRLRVDLHSSDTSHEIILRTEGQTWLTTSPQTSRGVVDNNNNGLSKGRFNAVINDNDAKGNGKKLTIDLVGSGGEFHYEGTSVTEESIDYLSAEGFVIL</sequence>
<proteinExistence type="predicted"/>
<reference evidence="2" key="1">
    <citation type="journal article" date="2014" name="Genome Announc.">
        <title>De novo whole-genome sequence and genome annotation of Lichtheimia ramosa.</title>
        <authorList>
            <person name="Linde J."/>
            <person name="Schwartze V."/>
            <person name="Binder U."/>
            <person name="Lass-Florl C."/>
            <person name="Voigt K."/>
            <person name="Horn F."/>
        </authorList>
    </citation>
    <scope>NUCLEOTIDE SEQUENCE</scope>
    <source>
        <strain evidence="2">JMRC FSU:6197</strain>
    </source>
</reference>